<dbReference type="RefSeq" id="WP_099506449.1">
    <property type="nucleotide sequence ID" value="NZ_CP026652.1"/>
</dbReference>
<dbReference type="Gene3D" id="3.40.50.720">
    <property type="entry name" value="NAD(P)-binding Rossmann-like Domain"/>
    <property type="match status" value="1"/>
</dbReference>
<dbReference type="InterPro" id="IPR016040">
    <property type="entry name" value="NAD(P)-bd_dom"/>
</dbReference>
<feature type="domain" description="NAD(P)-binding" evidence="1">
    <location>
        <begin position="7"/>
        <end position="171"/>
    </location>
</feature>
<evidence type="ECO:0000313" key="3">
    <source>
        <dbReference type="Proteomes" id="UP000238413"/>
    </source>
</evidence>
<dbReference type="SUPFAM" id="SSF51735">
    <property type="entry name" value="NAD(P)-binding Rossmann-fold domains"/>
    <property type="match status" value="1"/>
</dbReference>
<dbReference type="InterPro" id="IPR036291">
    <property type="entry name" value="NAD(P)-bd_dom_sf"/>
</dbReference>
<organism evidence="2 3">
    <name type="scientific">Streptomyces dengpaensis</name>
    <dbReference type="NCBI Taxonomy" id="2049881"/>
    <lineage>
        <taxon>Bacteria</taxon>
        <taxon>Bacillati</taxon>
        <taxon>Actinomycetota</taxon>
        <taxon>Actinomycetes</taxon>
        <taxon>Kitasatosporales</taxon>
        <taxon>Streptomycetaceae</taxon>
        <taxon>Streptomyces</taxon>
    </lineage>
</organism>
<name>A0ABM6T1K1_9ACTN</name>
<sequence>MRVVVVGATGLIGSRTVARLRDHGVEIAPVSRGEGVDVITGVGLAEALRGADVVVDVTDAPSRAEETSLQFFDTATTNLLGAAVSAGAEHYVILSVVGAERLQSGYFRAKLLQEDRVRRSLIPHSIVRATPFFESVESMARMSTCGDGVHAAPVLMRPVSTDDVAAAVAHVAVGVPLFGTVEVAGPEEYRLDDLTAMLLAAKGGVRDVVTDAHAQFFGAETRERTLLPETPAHVGHRTFAQWLARR</sequence>
<evidence type="ECO:0000259" key="1">
    <source>
        <dbReference type="Pfam" id="PF13460"/>
    </source>
</evidence>
<keyword evidence="3" id="KW-1185">Reference proteome</keyword>
<dbReference type="PANTHER" id="PTHR12126:SF11">
    <property type="entry name" value="NADH DEHYDROGENASE [UBIQUINONE] 1 ALPHA SUBCOMPLEX SUBUNIT 9, MITOCHONDRIAL"/>
    <property type="match status" value="1"/>
</dbReference>
<dbReference type="EMBL" id="CP026652">
    <property type="protein sequence ID" value="AVH60616.1"/>
    <property type="molecule type" value="Genomic_DNA"/>
</dbReference>
<reference evidence="2 3" key="1">
    <citation type="submission" date="2018-02" db="EMBL/GenBank/DDBJ databases">
        <title>Complete genome sequence of Streptomyces dengpaensis, the producer of angucyclines.</title>
        <authorList>
            <person name="Yumei L."/>
        </authorList>
    </citation>
    <scope>NUCLEOTIDE SEQUENCE [LARGE SCALE GENOMIC DNA]</scope>
    <source>
        <strain evidence="2 3">XZHG99</strain>
    </source>
</reference>
<dbReference type="Proteomes" id="UP000238413">
    <property type="component" value="Chromosome"/>
</dbReference>
<proteinExistence type="predicted"/>
<evidence type="ECO:0000313" key="2">
    <source>
        <dbReference type="EMBL" id="AVH60616.1"/>
    </source>
</evidence>
<protein>
    <recommendedName>
        <fullName evidence="1">NAD(P)-binding domain-containing protein</fullName>
    </recommendedName>
</protein>
<accession>A0ABM6T1K1</accession>
<gene>
    <name evidence="2" type="ORF">C4B68_38085</name>
</gene>
<dbReference type="PANTHER" id="PTHR12126">
    <property type="entry name" value="NADH-UBIQUINONE OXIDOREDUCTASE 39 KDA SUBUNIT-RELATED"/>
    <property type="match status" value="1"/>
</dbReference>
<dbReference type="InterPro" id="IPR051207">
    <property type="entry name" value="ComplexI_NDUFA9_subunit"/>
</dbReference>
<dbReference type="Pfam" id="PF13460">
    <property type="entry name" value="NAD_binding_10"/>
    <property type="match status" value="1"/>
</dbReference>